<dbReference type="Proteomes" id="UP000319375">
    <property type="component" value="Unassembled WGS sequence"/>
</dbReference>
<reference evidence="2 3" key="1">
    <citation type="submission" date="2019-06" db="EMBL/GenBank/DDBJ databases">
        <title>Tsukamurella conjunctivitidis sp. nov., Tsukamurella assacharolytica sp. nov. and Tsukamurella sputae sp. nov. isolated from patients with conjunctivitis, bacteraemia (lymphoma) and respiratory infection (sputum) in Hong Kong.</title>
        <authorList>
            <person name="Teng J.L.L."/>
            <person name="Lee H.H."/>
            <person name="Fong J.Y.H."/>
            <person name="Fok K.M.N."/>
            <person name="Lau S.K.P."/>
            <person name="Woo P.C.Y."/>
        </authorList>
    </citation>
    <scope>NUCLEOTIDE SEQUENCE [LARGE SCALE GENOMIC DNA]</scope>
    <source>
        <strain evidence="2 3">HKU72</strain>
    </source>
</reference>
<organism evidence="2 3">
    <name type="scientific">Tsukamurella conjunctivitidis</name>
    <dbReference type="NCBI Taxonomy" id="2592068"/>
    <lineage>
        <taxon>Bacteria</taxon>
        <taxon>Bacillati</taxon>
        <taxon>Actinomycetota</taxon>
        <taxon>Actinomycetes</taxon>
        <taxon>Mycobacteriales</taxon>
        <taxon>Tsukamurellaceae</taxon>
        <taxon>Tsukamurella</taxon>
    </lineage>
</organism>
<dbReference type="AlphaFoldDB" id="A0A5C5RU08"/>
<sequence>MTIPAAGDLDARDRATWTLWADWCAAVDEHPVPATPAVLARFIAANPAAPRTQRRRVAVLNGAHRRAGHRPPGIAEAVREAIDATRAARRRHLTDLAVDVATHLPDGWPAALFARRDTLLLVLATSGIRPTALSRLTAGAIYVDDETDELHITTTADGGEEYTTAPDLPAAGLSPAAVLEEWLHLRALQHHVVDDVLDEVDARASKLLEVLLQLLDDATAP</sequence>
<evidence type="ECO:0000313" key="3">
    <source>
        <dbReference type="Proteomes" id="UP000319375"/>
    </source>
</evidence>
<dbReference type="RefSeq" id="WP_146489209.1">
    <property type="nucleotide sequence ID" value="NZ_VIGX01000025.1"/>
</dbReference>
<evidence type="ECO:0000313" key="2">
    <source>
        <dbReference type="EMBL" id="TWS25625.1"/>
    </source>
</evidence>
<dbReference type="SUPFAM" id="SSF47823">
    <property type="entry name" value="lambda integrase-like, N-terminal domain"/>
    <property type="match status" value="1"/>
</dbReference>
<dbReference type="Gene3D" id="1.10.150.130">
    <property type="match status" value="1"/>
</dbReference>
<dbReference type="EMBL" id="VIGX01000025">
    <property type="protein sequence ID" value="TWS25625.1"/>
    <property type="molecule type" value="Genomic_DNA"/>
</dbReference>
<dbReference type="OrthoDB" id="4542577at2"/>
<dbReference type="InterPro" id="IPR010998">
    <property type="entry name" value="Integrase_recombinase_N"/>
</dbReference>
<evidence type="ECO:0008006" key="4">
    <source>
        <dbReference type="Google" id="ProtNLM"/>
    </source>
</evidence>
<accession>A0A5C5RU08</accession>
<keyword evidence="3" id="KW-1185">Reference proteome</keyword>
<evidence type="ECO:0000256" key="1">
    <source>
        <dbReference type="ARBA" id="ARBA00023125"/>
    </source>
</evidence>
<proteinExistence type="predicted"/>
<protein>
    <recommendedName>
        <fullName evidence="4">Recombinase</fullName>
    </recommendedName>
</protein>
<name>A0A5C5RU08_9ACTN</name>
<dbReference type="GO" id="GO:0003677">
    <property type="term" value="F:DNA binding"/>
    <property type="evidence" value="ECO:0007669"/>
    <property type="project" value="UniProtKB-KW"/>
</dbReference>
<keyword evidence="1" id="KW-0238">DNA-binding</keyword>
<comment type="caution">
    <text evidence="2">The sequence shown here is derived from an EMBL/GenBank/DDBJ whole genome shotgun (WGS) entry which is preliminary data.</text>
</comment>
<gene>
    <name evidence="2" type="ORF">FK530_22575</name>
</gene>